<dbReference type="WBParaSite" id="TASK_0000871101-mRNA-1">
    <property type="protein sequence ID" value="TASK_0000871101-mRNA-1"/>
    <property type="gene ID" value="TASK_0000871101"/>
</dbReference>
<dbReference type="PANTHER" id="PTHR33064:SF37">
    <property type="entry name" value="RIBONUCLEASE H"/>
    <property type="match status" value="1"/>
</dbReference>
<dbReference type="CDD" id="cd01647">
    <property type="entry name" value="RT_LTR"/>
    <property type="match status" value="1"/>
</dbReference>
<evidence type="ECO:0000313" key="3">
    <source>
        <dbReference type="Proteomes" id="UP000282613"/>
    </source>
</evidence>
<dbReference type="FunFam" id="3.30.70.270:FF:000020">
    <property type="entry name" value="Transposon Tf2-6 polyprotein-like Protein"/>
    <property type="match status" value="1"/>
</dbReference>
<protein>
    <submittedName>
        <fullName evidence="4">Reverse transcriptase domain-containing protein</fullName>
    </submittedName>
</protein>
<dbReference type="InterPro" id="IPR043128">
    <property type="entry name" value="Rev_trsase/Diguanyl_cyclase"/>
</dbReference>
<evidence type="ECO:0000313" key="2">
    <source>
        <dbReference type="EMBL" id="VDK40892.1"/>
    </source>
</evidence>
<dbReference type="Proteomes" id="UP000282613">
    <property type="component" value="Unassembled WGS sequence"/>
</dbReference>
<dbReference type="InterPro" id="IPR051320">
    <property type="entry name" value="Viral_Replic_Matur_Polypro"/>
</dbReference>
<name>A0A0R3WD79_TAEAS</name>
<dbReference type="InterPro" id="IPR043502">
    <property type="entry name" value="DNA/RNA_pol_sf"/>
</dbReference>
<reference evidence="2 3" key="2">
    <citation type="submission" date="2018-11" db="EMBL/GenBank/DDBJ databases">
        <authorList>
            <consortium name="Pathogen Informatics"/>
        </authorList>
    </citation>
    <scope>NUCLEOTIDE SEQUENCE [LARGE SCALE GENOMIC DNA]</scope>
</reference>
<dbReference type="STRING" id="60517.A0A0R3WD79"/>
<dbReference type="Gene3D" id="3.30.70.270">
    <property type="match status" value="2"/>
</dbReference>
<dbReference type="AlphaFoldDB" id="A0A0R3WD79"/>
<evidence type="ECO:0000313" key="4">
    <source>
        <dbReference type="WBParaSite" id="TASK_0000871101-mRNA-1"/>
    </source>
</evidence>
<dbReference type="OrthoDB" id="116078at2759"/>
<dbReference type="Gene3D" id="3.10.10.10">
    <property type="entry name" value="HIV Type 1 Reverse Transcriptase, subunit A, domain 1"/>
    <property type="match status" value="1"/>
</dbReference>
<dbReference type="EMBL" id="UYRS01018869">
    <property type="protein sequence ID" value="VDK40892.1"/>
    <property type="molecule type" value="Genomic_DNA"/>
</dbReference>
<dbReference type="Pfam" id="PF00078">
    <property type="entry name" value="RVT_1"/>
    <property type="match status" value="1"/>
</dbReference>
<accession>A0A0R3WD79</accession>
<proteinExistence type="predicted"/>
<feature type="domain" description="Reverse transcriptase" evidence="1">
    <location>
        <begin position="23"/>
        <end position="167"/>
    </location>
</feature>
<evidence type="ECO:0000259" key="1">
    <source>
        <dbReference type="Pfam" id="PF00078"/>
    </source>
</evidence>
<dbReference type="InterPro" id="IPR000477">
    <property type="entry name" value="RT_dom"/>
</dbReference>
<keyword evidence="3" id="KW-1185">Reference proteome</keyword>
<sequence length="265" mass="30577">MIKDKIIKPFKSMWAYPIALTMKSGGSLRLCINYRKLNAVTKMDAFPLPQLMTHLKIGYWQVKVARTDREKTAFMVLNWLHRFQTMLFVLCNAAVTFQCLMQTALTGSFPKHCTIYLDDILVFGKDMREHNANRKLVLDCLRDAGLTLNPKKCHLLQCSVTFQGHTVSSAGMSVIEDQTKQLRTWPTPANQTELRGFFGSTNYYRCFVKGFAKIASSLHKLIQKQAEKNFKWEDEHDEAFKKLRRMLCFASILALPNFKNNTSLY</sequence>
<gene>
    <name evidence="2" type="ORF">TASK_LOCUS8712</name>
</gene>
<organism evidence="4">
    <name type="scientific">Taenia asiatica</name>
    <name type="common">Asian tapeworm</name>
    <dbReference type="NCBI Taxonomy" id="60517"/>
    <lineage>
        <taxon>Eukaryota</taxon>
        <taxon>Metazoa</taxon>
        <taxon>Spiralia</taxon>
        <taxon>Lophotrochozoa</taxon>
        <taxon>Platyhelminthes</taxon>
        <taxon>Cestoda</taxon>
        <taxon>Eucestoda</taxon>
        <taxon>Cyclophyllidea</taxon>
        <taxon>Taeniidae</taxon>
        <taxon>Taenia</taxon>
    </lineage>
</organism>
<dbReference type="PANTHER" id="PTHR33064">
    <property type="entry name" value="POL PROTEIN"/>
    <property type="match status" value="1"/>
</dbReference>
<reference evidence="4" key="1">
    <citation type="submission" date="2017-02" db="UniProtKB">
        <authorList>
            <consortium name="WormBaseParasite"/>
        </authorList>
    </citation>
    <scope>IDENTIFICATION</scope>
</reference>
<dbReference type="SUPFAM" id="SSF56672">
    <property type="entry name" value="DNA/RNA polymerases"/>
    <property type="match status" value="1"/>
</dbReference>
<dbReference type="FunFam" id="3.30.70.270:FF:000003">
    <property type="entry name" value="Transposon Ty3-G Gag-Pol polyprotein"/>
    <property type="match status" value="1"/>
</dbReference>